<dbReference type="STRING" id="1423804.FD14_GL001101"/>
<dbReference type="EC" id="4.1.2.50" evidence="3"/>
<comment type="pathway">
    <text evidence="1">Purine metabolism; 7-cyano-7-deazaguanine biosynthesis.</text>
</comment>
<evidence type="ECO:0000256" key="4">
    <source>
        <dbReference type="ARBA" id="ARBA00018141"/>
    </source>
</evidence>
<dbReference type="SUPFAM" id="SSF55620">
    <property type="entry name" value="Tetrahydrobiopterin biosynthesis enzymes-like"/>
    <property type="match status" value="1"/>
</dbReference>
<dbReference type="Pfam" id="PF01242">
    <property type="entry name" value="PTPS"/>
    <property type="match status" value="1"/>
</dbReference>
<evidence type="ECO:0000256" key="5">
    <source>
        <dbReference type="ARBA" id="ARBA00031449"/>
    </source>
</evidence>
<evidence type="ECO:0000313" key="8">
    <source>
        <dbReference type="Proteomes" id="UP000051442"/>
    </source>
</evidence>
<dbReference type="AlphaFoldDB" id="A0A0R2EY73"/>
<dbReference type="Gene3D" id="3.30.479.10">
    <property type="entry name" value="6-pyruvoyl tetrahydropterin synthase/QueD"/>
    <property type="match status" value="1"/>
</dbReference>
<accession>A0A0R2EY73</accession>
<sequence length="112" mass="12849">MNASHAMRWADGQGKQHNHTWEIISEFKSAGDHMIIFNDIERTLNDIFQTFSGKFLNELPAFQKINPTVENVTIWLFKLITDALDGLHADLIRLEVGESPTRSYCITVEDDE</sequence>
<protein>
    <recommendedName>
        <fullName evidence="4">6-carboxy-5,6,7,8-tetrahydropterin synthase</fullName>
        <ecNumber evidence="3">4.1.2.50</ecNumber>
    </recommendedName>
    <alternativeName>
        <fullName evidence="5">Queuosine biosynthesis protein QueD</fullName>
    </alternativeName>
</protein>
<dbReference type="PATRIC" id="fig|1423804.4.peg.1183"/>
<dbReference type="InterPro" id="IPR038418">
    <property type="entry name" value="6-PTP_synth/QueD_sf"/>
</dbReference>
<dbReference type="InterPro" id="IPR007115">
    <property type="entry name" value="6-PTP_synth/QueD"/>
</dbReference>
<comment type="similarity">
    <text evidence="2">Belongs to the PTPS family. QueD subfamily.</text>
</comment>
<comment type="caution">
    <text evidence="7">The sequence shown here is derived from an EMBL/GenBank/DDBJ whole genome shotgun (WGS) entry which is preliminary data.</text>
</comment>
<evidence type="ECO:0000256" key="6">
    <source>
        <dbReference type="ARBA" id="ARBA00048807"/>
    </source>
</evidence>
<evidence type="ECO:0000256" key="3">
    <source>
        <dbReference type="ARBA" id="ARBA00012982"/>
    </source>
</evidence>
<gene>
    <name evidence="7" type="ORF">FD14_GL001101</name>
</gene>
<dbReference type="UniPathway" id="UPA00391"/>
<dbReference type="Proteomes" id="UP000051442">
    <property type="component" value="Unassembled WGS sequence"/>
</dbReference>
<dbReference type="GO" id="GO:0070497">
    <property type="term" value="F:6-carboxytetrahydropterin synthase activity"/>
    <property type="evidence" value="ECO:0007669"/>
    <property type="project" value="UniProtKB-EC"/>
</dbReference>
<name>A0A0R2EY73_9LACO</name>
<comment type="catalytic activity">
    <reaction evidence="6">
        <text>7,8-dihydroneopterin 3'-triphosphate + H2O = 6-carboxy-5,6,7,8-tetrahydropterin + triphosphate + acetaldehyde + 2 H(+)</text>
        <dbReference type="Rhea" id="RHEA:27966"/>
        <dbReference type="ChEBI" id="CHEBI:15343"/>
        <dbReference type="ChEBI" id="CHEBI:15377"/>
        <dbReference type="ChEBI" id="CHEBI:15378"/>
        <dbReference type="ChEBI" id="CHEBI:18036"/>
        <dbReference type="ChEBI" id="CHEBI:58462"/>
        <dbReference type="ChEBI" id="CHEBI:61032"/>
        <dbReference type="EC" id="4.1.2.50"/>
    </reaction>
</comment>
<evidence type="ECO:0000256" key="2">
    <source>
        <dbReference type="ARBA" id="ARBA00008900"/>
    </source>
</evidence>
<organism evidence="7 8">
    <name type="scientific">Secundilactobacillus similis DSM 23365 = JCM 2765</name>
    <dbReference type="NCBI Taxonomy" id="1423804"/>
    <lineage>
        <taxon>Bacteria</taxon>
        <taxon>Bacillati</taxon>
        <taxon>Bacillota</taxon>
        <taxon>Bacilli</taxon>
        <taxon>Lactobacillales</taxon>
        <taxon>Lactobacillaceae</taxon>
        <taxon>Secundilactobacillus</taxon>
    </lineage>
</organism>
<dbReference type="EMBL" id="AYZM01000117">
    <property type="protein sequence ID" value="KRN21359.1"/>
    <property type="molecule type" value="Genomic_DNA"/>
</dbReference>
<evidence type="ECO:0000313" key="7">
    <source>
        <dbReference type="EMBL" id="KRN21359.1"/>
    </source>
</evidence>
<reference evidence="7 8" key="1">
    <citation type="journal article" date="2015" name="Genome Announc.">
        <title>Expanding the biotechnology potential of lactobacilli through comparative genomics of 213 strains and associated genera.</title>
        <authorList>
            <person name="Sun Z."/>
            <person name="Harris H.M."/>
            <person name="McCann A."/>
            <person name="Guo C."/>
            <person name="Argimon S."/>
            <person name="Zhang W."/>
            <person name="Yang X."/>
            <person name="Jeffery I.B."/>
            <person name="Cooney J.C."/>
            <person name="Kagawa T.F."/>
            <person name="Liu W."/>
            <person name="Song Y."/>
            <person name="Salvetti E."/>
            <person name="Wrobel A."/>
            <person name="Rasinkangas P."/>
            <person name="Parkhill J."/>
            <person name="Rea M.C."/>
            <person name="O'Sullivan O."/>
            <person name="Ritari J."/>
            <person name="Douillard F.P."/>
            <person name="Paul Ross R."/>
            <person name="Yang R."/>
            <person name="Briner A.E."/>
            <person name="Felis G.E."/>
            <person name="de Vos W.M."/>
            <person name="Barrangou R."/>
            <person name="Klaenhammer T.R."/>
            <person name="Caufield P.W."/>
            <person name="Cui Y."/>
            <person name="Zhang H."/>
            <person name="O'Toole P.W."/>
        </authorList>
    </citation>
    <scope>NUCLEOTIDE SEQUENCE [LARGE SCALE GENOMIC DNA]</scope>
    <source>
        <strain evidence="7 8">DSM 23365</strain>
    </source>
</reference>
<keyword evidence="8" id="KW-1185">Reference proteome</keyword>
<evidence type="ECO:0000256" key="1">
    <source>
        <dbReference type="ARBA" id="ARBA00005061"/>
    </source>
</evidence>
<proteinExistence type="inferred from homology"/>
<dbReference type="InterPro" id="IPR017543">
    <property type="entry name" value="6-PTP_synth-rel_bac"/>
</dbReference>
<dbReference type="NCBIfam" id="TIGR03112">
    <property type="entry name" value="6_pyr_pter_rel"/>
    <property type="match status" value="1"/>
</dbReference>